<feature type="domain" description="Phage capsid-like C-terminal" evidence="3">
    <location>
        <begin position="131"/>
        <end position="401"/>
    </location>
</feature>
<evidence type="ECO:0000256" key="1">
    <source>
        <dbReference type="ARBA" id="ARBA00004328"/>
    </source>
</evidence>
<accession>A0A7S8RGI3</accession>
<evidence type="ECO:0000259" key="3">
    <source>
        <dbReference type="Pfam" id="PF05065"/>
    </source>
</evidence>
<dbReference type="InterPro" id="IPR054612">
    <property type="entry name" value="Phage_capsid-like_C"/>
</dbReference>
<evidence type="ECO:0000313" key="4">
    <source>
        <dbReference type="EMBL" id="QPE04126.1"/>
    </source>
</evidence>
<sequence length="407" mass="43514">MNLKERLKQLQKSMTAIVNGAKAAERDLTDEEMTLLEEKANEAAEIKSKIERSEKSAALVARIGGLKSEEESTDDDPADVPAKSLGAHFVKHLGKRSLKEPGTIHTPEFKAATDTQAVGGHEGAFGPLVTDVDRSFVLPKRERLVVADLLGSGSVSGTAITYPVYGALEGGTGTVGEGGQKPQMHVGDPTWKTDALGEVAGWFKMTDDMAEDLDYVVSEINSTALYDLASKEEAQLLSGDGTGSNLLGIRNRSGVQTLARGEDDSKADILFKAIGRVNTATGFTADALVIHPLDYEELRLNKDGNGQYYGGGYFSGQYGPGGIVVQPPVWGLRTVVTSAVPLGEPVVGAFSAAAKVFRKGGVRVESTNSHEDDFTNDKITVRVRERVGLQVKYPAAFVKVDLSEYQP</sequence>
<dbReference type="Pfam" id="PF05065">
    <property type="entry name" value="Phage_capsid"/>
    <property type="match status" value="1"/>
</dbReference>
<keyword evidence="2" id="KW-0175">Coiled coil</keyword>
<dbReference type="SUPFAM" id="SSF56563">
    <property type="entry name" value="Major capsid protein gp5"/>
    <property type="match status" value="1"/>
</dbReference>
<protein>
    <submittedName>
        <fullName evidence="4">Phage major capsid protein</fullName>
    </submittedName>
</protein>
<dbReference type="Gene3D" id="3.30.2320.10">
    <property type="entry name" value="hypothetical protein PF0899 domain"/>
    <property type="match status" value="1"/>
</dbReference>
<dbReference type="AlphaFoldDB" id="A0A7S8RGI3"/>
<keyword evidence="5" id="KW-1185">Reference proteome</keyword>
<dbReference type="Proteomes" id="UP000594480">
    <property type="component" value="Chromosome"/>
</dbReference>
<evidence type="ECO:0000313" key="5">
    <source>
        <dbReference type="Proteomes" id="UP000594480"/>
    </source>
</evidence>
<dbReference type="RefSeq" id="WP_195692217.1">
    <property type="nucleotide sequence ID" value="NZ_CP064760.1"/>
</dbReference>
<dbReference type="KEGG" id="msf:IT882_13090"/>
<reference evidence="4 5" key="1">
    <citation type="submission" date="2020-11" db="EMBL/GenBank/DDBJ databases">
        <title>Amino acid is mineralized and recycled by bacteria in oceanic microbiome.</title>
        <authorList>
            <person name="Zheng L.Y."/>
        </authorList>
    </citation>
    <scope>NUCLEOTIDE SEQUENCE [LARGE SCALE GENOMIC DNA]</scope>
    <source>
        <strain evidence="4 5">A32-1</strain>
    </source>
</reference>
<proteinExistence type="predicted"/>
<dbReference type="InterPro" id="IPR024455">
    <property type="entry name" value="Phage_capsid"/>
</dbReference>
<dbReference type="EMBL" id="CP064760">
    <property type="protein sequence ID" value="QPE04126.1"/>
    <property type="molecule type" value="Genomic_DNA"/>
</dbReference>
<organism evidence="4 5">
    <name type="scientific">Microbacterium schleiferi</name>
    <dbReference type="NCBI Taxonomy" id="69362"/>
    <lineage>
        <taxon>Bacteria</taxon>
        <taxon>Bacillati</taxon>
        <taxon>Actinomycetota</taxon>
        <taxon>Actinomycetes</taxon>
        <taxon>Micrococcales</taxon>
        <taxon>Microbacteriaceae</taxon>
        <taxon>Microbacterium</taxon>
    </lineage>
</organism>
<comment type="subcellular location">
    <subcellularLocation>
        <location evidence="1">Virion</location>
    </subcellularLocation>
</comment>
<feature type="coiled-coil region" evidence="2">
    <location>
        <begin position="21"/>
        <end position="56"/>
    </location>
</feature>
<evidence type="ECO:0000256" key="2">
    <source>
        <dbReference type="SAM" id="Coils"/>
    </source>
</evidence>
<dbReference type="Gene3D" id="3.30.2400.10">
    <property type="entry name" value="Major capsid protein gp5"/>
    <property type="match status" value="1"/>
</dbReference>
<name>A0A7S8RGI3_9MICO</name>
<gene>
    <name evidence="4" type="ORF">IT882_13090</name>
</gene>
<dbReference type="NCBIfam" id="TIGR01554">
    <property type="entry name" value="major_cap_HK97"/>
    <property type="match status" value="1"/>
</dbReference>